<feature type="non-terminal residue" evidence="1">
    <location>
        <position position="1"/>
    </location>
</feature>
<name>A0A820P578_9BILA</name>
<evidence type="ECO:0000313" key="2">
    <source>
        <dbReference type="Proteomes" id="UP000663844"/>
    </source>
</evidence>
<proteinExistence type="predicted"/>
<sequence>FAFGDVSPEVAQILAQAKNTAAANHPSTTATNTLINPSTTITTATSTLTNPTVTTTPTLAAPPNFLSALLNVARTTGNETANVPPPNSIANLLPNLSMNFNLPPPPTFHGPL</sequence>
<feature type="non-terminal residue" evidence="1">
    <location>
        <position position="112"/>
    </location>
</feature>
<reference evidence="1" key="1">
    <citation type="submission" date="2021-02" db="EMBL/GenBank/DDBJ databases">
        <authorList>
            <person name="Nowell W R."/>
        </authorList>
    </citation>
    <scope>NUCLEOTIDE SEQUENCE</scope>
</reference>
<organism evidence="1 2">
    <name type="scientific">Adineta steineri</name>
    <dbReference type="NCBI Taxonomy" id="433720"/>
    <lineage>
        <taxon>Eukaryota</taxon>
        <taxon>Metazoa</taxon>
        <taxon>Spiralia</taxon>
        <taxon>Gnathifera</taxon>
        <taxon>Rotifera</taxon>
        <taxon>Eurotatoria</taxon>
        <taxon>Bdelloidea</taxon>
        <taxon>Adinetida</taxon>
        <taxon>Adinetidae</taxon>
        <taxon>Adineta</taxon>
    </lineage>
</organism>
<dbReference type="AlphaFoldDB" id="A0A820P578"/>
<gene>
    <name evidence="1" type="ORF">OXD698_LOCUS51359</name>
</gene>
<protein>
    <submittedName>
        <fullName evidence="1">Uncharacterized protein</fullName>
    </submittedName>
</protein>
<dbReference type="EMBL" id="CAJOAZ010026211">
    <property type="protein sequence ID" value="CAF4399078.1"/>
    <property type="molecule type" value="Genomic_DNA"/>
</dbReference>
<evidence type="ECO:0000313" key="1">
    <source>
        <dbReference type="EMBL" id="CAF4399078.1"/>
    </source>
</evidence>
<comment type="caution">
    <text evidence="1">The sequence shown here is derived from an EMBL/GenBank/DDBJ whole genome shotgun (WGS) entry which is preliminary data.</text>
</comment>
<dbReference type="Proteomes" id="UP000663844">
    <property type="component" value="Unassembled WGS sequence"/>
</dbReference>
<accession>A0A820P578</accession>